<dbReference type="VEuPathDB" id="FungiDB:jhhlp_006788"/>
<evidence type="ECO:0000313" key="3">
    <source>
        <dbReference type="EMBL" id="PKS06714.1"/>
    </source>
</evidence>
<sequence length="340" mass="38323">MPDNISFATPLPQSCRSEVLEWRFPKPYNQYVLTGKSRAAWHTSFVIPQLNLLLDAGLCVNKLRPKHVFLTHGHNDHTLLAPAFVKREDPPDIFCPVEMTKVFDQFILSNSLLNLGGLIGPQDPNGQGVESDGEGQDTRTENGESTGDASKSPWLNTHVTHGLRPGDVVHLRRTKNIYATAFACDHTVPCLGYVFSSVAQKLKPEYSSLPGHELKALREAGIEITVPQSTPFLAFLGDTTAETLAAEPDWLREEIPVVITECSFLYPEHRSQAIKTKHTSWSDLEKIIRKWPKTTFVLMHFSLRYKDKEVRQFFKEMIDPPKNIVIWVDGLDGEDDDDCD</sequence>
<dbReference type="InParanoid" id="A0A2N3N2S4"/>
<protein>
    <recommendedName>
        <fullName evidence="2">Metallo-beta-lactamase domain-containing protein</fullName>
    </recommendedName>
</protein>
<evidence type="ECO:0000313" key="4">
    <source>
        <dbReference type="Proteomes" id="UP000233524"/>
    </source>
</evidence>
<reference evidence="3 4" key="1">
    <citation type="journal article" date="2017" name="G3 (Bethesda)">
        <title>First Draft Genome Sequence of the Pathogenic Fungus Lomentospora prolificans (Formerly Scedosporium prolificans).</title>
        <authorList>
            <person name="Luo R."/>
            <person name="Zimin A."/>
            <person name="Workman R."/>
            <person name="Fan Y."/>
            <person name="Pertea G."/>
            <person name="Grossman N."/>
            <person name="Wear M.P."/>
            <person name="Jia B."/>
            <person name="Miller H."/>
            <person name="Casadevall A."/>
            <person name="Timp W."/>
            <person name="Zhang S.X."/>
            <person name="Salzberg S.L."/>
        </authorList>
    </citation>
    <scope>NUCLEOTIDE SEQUENCE [LARGE SCALE GENOMIC DNA]</scope>
    <source>
        <strain evidence="3 4">JHH-5317</strain>
    </source>
</reference>
<gene>
    <name evidence="3" type="ORF">jhhlp_006788</name>
</gene>
<evidence type="ECO:0000259" key="2">
    <source>
        <dbReference type="Pfam" id="PF00753"/>
    </source>
</evidence>
<accession>A0A2N3N2S4</accession>
<name>A0A2N3N2S4_9PEZI</name>
<evidence type="ECO:0000256" key="1">
    <source>
        <dbReference type="SAM" id="MobiDB-lite"/>
    </source>
</evidence>
<comment type="caution">
    <text evidence="3">The sequence shown here is derived from an EMBL/GenBank/DDBJ whole genome shotgun (WGS) entry which is preliminary data.</text>
</comment>
<organism evidence="3 4">
    <name type="scientific">Lomentospora prolificans</name>
    <dbReference type="NCBI Taxonomy" id="41688"/>
    <lineage>
        <taxon>Eukaryota</taxon>
        <taxon>Fungi</taxon>
        <taxon>Dikarya</taxon>
        <taxon>Ascomycota</taxon>
        <taxon>Pezizomycotina</taxon>
        <taxon>Sordariomycetes</taxon>
        <taxon>Hypocreomycetidae</taxon>
        <taxon>Microascales</taxon>
        <taxon>Microascaceae</taxon>
        <taxon>Lomentospora</taxon>
    </lineage>
</organism>
<dbReference type="Gene3D" id="3.60.15.10">
    <property type="entry name" value="Ribonuclease Z/Hydroxyacylglutathione hydrolase-like"/>
    <property type="match status" value="1"/>
</dbReference>
<dbReference type="AlphaFoldDB" id="A0A2N3N2S4"/>
<keyword evidence="4" id="KW-1185">Reference proteome</keyword>
<dbReference type="STRING" id="41688.A0A2N3N2S4"/>
<feature type="region of interest" description="Disordered" evidence="1">
    <location>
        <begin position="122"/>
        <end position="157"/>
    </location>
</feature>
<dbReference type="PANTHER" id="PTHR46504:SF2">
    <property type="entry name" value="TRNASE Z TRZ1"/>
    <property type="match status" value="1"/>
</dbReference>
<dbReference type="OrthoDB" id="527344at2759"/>
<feature type="compositionally biased region" description="Polar residues" evidence="1">
    <location>
        <begin position="143"/>
        <end position="157"/>
    </location>
</feature>
<dbReference type="Proteomes" id="UP000233524">
    <property type="component" value="Unassembled WGS sequence"/>
</dbReference>
<dbReference type="PANTHER" id="PTHR46504">
    <property type="entry name" value="TRNASE Z TRZ1"/>
    <property type="match status" value="1"/>
</dbReference>
<dbReference type="InterPro" id="IPR001279">
    <property type="entry name" value="Metallo-B-lactamas"/>
</dbReference>
<dbReference type="SUPFAM" id="SSF56281">
    <property type="entry name" value="Metallo-hydrolase/oxidoreductase"/>
    <property type="match status" value="1"/>
</dbReference>
<dbReference type="InterPro" id="IPR036866">
    <property type="entry name" value="RibonucZ/Hydroxyglut_hydro"/>
</dbReference>
<dbReference type="Pfam" id="PF00753">
    <property type="entry name" value="Lactamase_B"/>
    <property type="match status" value="1"/>
</dbReference>
<proteinExistence type="predicted"/>
<feature type="domain" description="Metallo-beta-lactamase" evidence="2">
    <location>
        <begin position="62"/>
        <end position="108"/>
    </location>
</feature>
<dbReference type="EMBL" id="NLAX01001033">
    <property type="protein sequence ID" value="PKS06714.1"/>
    <property type="molecule type" value="Genomic_DNA"/>
</dbReference>